<dbReference type="InterPro" id="IPR009057">
    <property type="entry name" value="Homeodomain-like_sf"/>
</dbReference>
<evidence type="ECO:0000256" key="1">
    <source>
        <dbReference type="ARBA" id="ARBA00023125"/>
    </source>
</evidence>
<evidence type="ECO:0000313" key="5">
    <source>
        <dbReference type="Proteomes" id="UP000572680"/>
    </source>
</evidence>
<evidence type="ECO:0000259" key="3">
    <source>
        <dbReference type="PROSITE" id="PS50977"/>
    </source>
</evidence>
<dbReference type="InterPro" id="IPR036271">
    <property type="entry name" value="Tet_transcr_reg_TetR-rel_C_sf"/>
</dbReference>
<keyword evidence="5" id="KW-1185">Reference proteome</keyword>
<evidence type="ECO:0000256" key="2">
    <source>
        <dbReference type="PROSITE-ProRule" id="PRU00335"/>
    </source>
</evidence>
<sequence length="185" mass="20167">MVRPRGEQAAWRREQLLDAALRMFAAKGVDGATVKDVAQAAGVTPGLLYRYFDSKEAMVETLLSERGFLPRLRELRERDHDDTRPATEVLIGLLEAFDRLLADNAELMAVFFSAAQARAPLAGLVDQGQRLIGDFLAERVAAGELRPHDTATAARTLFAAVAINRRLGTPIDVAALVGLLFPEQG</sequence>
<dbReference type="Proteomes" id="UP000572680">
    <property type="component" value="Unassembled WGS sequence"/>
</dbReference>
<dbReference type="EMBL" id="JACJIA010000003">
    <property type="protein sequence ID" value="MBA8951570.1"/>
    <property type="molecule type" value="Genomic_DNA"/>
</dbReference>
<organism evidence="4 5">
    <name type="scientific">Actinomadura namibiensis</name>
    <dbReference type="NCBI Taxonomy" id="182080"/>
    <lineage>
        <taxon>Bacteria</taxon>
        <taxon>Bacillati</taxon>
        <taxon>Actinomycetota</taxon>
        <taxon>Actinomycetes</taxon>
        <taxon>Streptosporangiales</taxon>
        <taxon>Thermomonosporaceae</taxon>
        <taxon>Actinomadura</taxon>
    </lineage>
</organism>
<feature type="DNA-binding region" description="H-T-H motif" evidence="2">
    <location>
        <begin position="33"/>
        <end position="52"/>
    </location>
</feature>
<name>A0A7W3LP17_ACTNM</name>
<dbReference type="PROSITE" id="PS50977">
    <property type="entry name" value="HTH_TETR_2"/>
    <property type="match status" value="1"/>
</dbReference>
<comment type="caution">
    <text evidence="4">The sequence shown here is derived from an EMBL/GenBank/DDBJ whole genome shotgun (WGS) entry which is preliminary data.</text>
</comment>
<dbReference type="GO" id="GO:0000976">
    <property type="term" value="F:transcription cis-regulatory region binding"/>
    <property type="evidence" value="ECO:0007669"/>
    <property type="project" value="TreeGrafter"/>
</dbReference>
<dbReference type="RefSeq" id="WP_182843868.1">
    <property type="nucleotide sequence ID" value="NZ_BAAALP010000029.1"/>
</dbReference>
<feature type="domain" description="HTH tetR-type" evidence="3">
    <location>
        <begin position="10"/>
        <end position="70"/>
    </location>
</feature>
<dbReference type="PANTHER" id="PTHR30055:SF226">
    <property type="entry name" value="HTH-TYPE TRANSCRIPTIONAL REGULATOR PKSA"/>
    <property type="match status" value="1"/>
</dbReference>
<protein>
    <submittedName>
        <fullName evidence="4">AcrR family transcriptional regulator</fullName>
    </submittedName>
</protein>
<accession>A0A7W3LP17</accession>
<dbReference type="InterPro" id="IPR001647">
    <property type="entry name" value="HTH_TetR"/>
</dbReference>
<dbReference type="SUPFAM" id="SSF46689">
    <property type="entry name" value="Homeodomain-like"/>
    <property type="match status" value="1"/>
</dbReference>
<dbReference type="Gene3D" id="1.10.357.10">
    <property type="entry name" value="Tetracycline Repressor, domain 2"/>
    <property type="match status" value="1"/>
</dbReference>
<dbReference type="InterPro" id="IPR023772">
    <property type="entry name" value="DNA-bd_HTH_TetR-type_CS"/>
</dbReference>
<proteinExistence type="predicted"/>
<dbReference type="Pfam" id="PF00440">
    <property type="entry name" value="TetR_N"/>
    <property type="match status" value="1"/>
</dbReference>
<dbReference type="InterPro" id="IPR050109">
    <property type="entry name" value="HTH-type_TetR-like_transc_reg"/>
</dbReference>
<gene>
    <name evidence="4" type="ORF">HNR61_003201</name>
</gene>
<dbReference type="AlphaFoldDB" id="A0A7W3LP17"/>
<reference evidence="4 5" key="1">
    <citation type="submission" date="2020-08" db="EMBL/GenBank/DDBJ databases">
        <title>Genomic Encyclopedia of Type Strains, Phase IV (KMG-IV): sequencing the most valuable type-strain genomes for metagenomic binning, comparative biology and taxonomic classification.</title>
        <authorList>
            <person name="Goeker M."/>
        </authorList>
    </citation>
    <scope>NUCLEOTIDE SEQUENCE [LARGE SCALE GENOMIC DNA]</scope>
    <source>
        <strain evidence="4 5">DSM 44197</strain>
    </source>
</reference>
<dbReference type="PANTHER" id="PTHR30055">
    <property type="entry name" value="HTH-TYPE TRANSCRIPTIONAL REGULATOR RUTR"/>
    <property type="match status" value="1"/>
</dbReference>
<evidence type="ECO:0000313" key="4">
    <source>
        <dbReference type="EMBL" id="MBA8951570.1"/>
    </source>
</evidence>
<dbReference type="PROSITE" id="PS01081">
    <property type="entry name" value="HTH_TETR_1"/>
    <property type="match status" value="1"/>
</dbReference>
<dbReference type="GO" id="GO:0003700">
    <property type="term" value="F:DNA-binding transcription factor activity"/>
    <property type="evidence" value="ECO:0007669"/>
    <property type="project" value="TreeGrafter"/>
</dbReference>
<dbReference type="SUPFAM" id="SSF48498">
    <property type="entry name" value="Tetracyclin repressor-like, C-terminal domain"/>
    <property type="match status" value="1"/>
</dbReference>
<dbReference type="PRINTS" id="PR00455">
    <property type="entry name" value="HTHTETR"/>
</dbReference>
<keyword evidence="1 2" id="KW-0238">DNA-binding</keyword>